<accession>A0ABQ7EXI7</accession>
<sequence>MVSLAQDTIDMCLGVGLDSLSKLVTHDSFDMQVTSRWETFTLGREGMALASGYVCLGGWPKVPGFISGTLG</sequence>
<reference evidence="1 2" key="1">
    <citation type="journal article" date="2020" name="BMC Genomics">
        <title>Intraspecific diversification of the crop wild relative Brassica cretica Lam. using demographic model selection.</title>
        <authorList>
            <person name="Kioukis A."/>
            <person name="Michalopoulou V.A."/>
            <person name="Briers L."/>
            <person name="Pirintsos S."/>
            <person name="Studholme D.J."/>
            <person name="Pavlidis P."/>
            <person name="Sarris P.F."/>
        </authorList>
    </citation>
    <scope>NUCLEOTIDE SEQUENCE [LARGE SCALE GENOMIC DNA]</scope>
    <source>
        <strain evidence="2">cv. PFS-1207/04</strain>
    </source>
</reference>
<dbReference type="EMBL" id="QGKV02000297">
    <property type="protein sequence ID" value="KAF3608349.1"/>
    <property type="molecule type" value="Genomic_DNA"/>
</dbReference>
<proteinExistence type="predicted"/>
<name>A0ABQ7EXI7_BRACR</name>
<dbReference type="Proteomes" id="UP000266723">
    <property type="component" value="Unassembled WGS sequence"/>
</dbReference>
<evidence type="ECO:0000313" key="1">
    <source>
        <dbReference type="EMBL" id="KAF3608349.1"/>
    </source>
</evidence>
<gene>
    <name evidence="1" type="ORF">DY000_02048056</name>
</gene>
<evidence type="ECO:0000313" key="2">
    <source>
        <dbReference type="Proteomes" id="UP000266723"/>
    </source>
</evidence>
<comment type="caution">
    <text evidence="1">The sequence shown here is derived from an EMBL/GenBank/DDBJ whole genome shotgun (WGS) entry which is preliminary data.</text>
</comment>
<organism evidence="1 2">
    <name type="scientific">Brassica cretica</name>
    <name type="common">Mustard</name>
    <dbReference type="NCBI Taxonomy" id="69181"/>
    <lineage>
        <taxon>Eukaryota</taxon>
        <taxon>Viridiplantae</taxon>
        <taxon>Streptophyta</taxon>
        <taxon>Embryophyta</taxon>
        <taxon>Tracheophyta</taxon>
        <taxon>Spermatophyta</taxon>
        <taxon>Magnoliopsida</taxon>
        <taxon>eudicotyledons</taxon>
        <taxon>Gunneridae</taxon>
        <taxon>Pentapetalae</taxon>
        <taxon>rosids</taxon>
        <taxon>malvids</taxon>
        <taxon>Brassicales</taxon>
        <taxon>Brassicaceae</taxon>
        <taxon>Brassiceae</taxon>
        <taxon>Brassica</taxon>
    </lineage>
</organism>
<protein>
    <submittedName>
        <fullName evidence="1">Uncharacterized protein</fullName>
    </submittedName>
</protein>
<keyword evidence="2" id="KW-1185">Reference proteome</keyword>